<evidence type="ECO:0000313" key="5">
    <source>
        <dbReference type="EMBL" id="CAF4893488.1"/>
    </source>
</evidence>
<keyword evidence="6" id="KW-1185">Reference proteome</keyword>
<dbReference type="Gene3D" id="2.10.90.10">
    <property type="entry name" value="Cystine-knot cytokines"/>
    <property type="match status" value="1"/>
</dbReference>
<feature type="signal peptide" evidence="3">
    <location>
        <begin position="1"/>
        <end position="16"/>
    </location>
</feature>
<dbReference type="SMART" id="SM00141">
    <property type="entry name" value="PDGF"/>
    <property type="match status" value="1"/>
</dbReference>
<feature type="compositionally biased region" description="Basic and acidic residues" evidence="2">
    <location>
        <begin position="302"/>
        <end position="332"/>
    </location>
</feature>
<reference evidence="5" key="1">
    <citation type="submission" date="2021-02" db="EMBL/GenBank/DDBJ databases">
        <authorList>
            <person name="Steward A R."/>
        </authorList>
    </citation>
    <scope>NUCLEOTIDE SEQUENCE</scope>
</reference>
<feature type="chain" id="PRO_5032834368" description="Platelet-derived growth factor (PDGF) family profile domain-containing protein" evidence="3">
    <location>
        <begin position="17"/>
        <end position="436"/>
    </location>
</feature>
<dbReference type="GO" id="GO:0016020">
    <property type="term" value="C:membrane"/>
    <property type="evidence" value="ECO:0007669"/>
    <property type="project" value="InterPro"/>
</dbReference>
<organism evidence="5 6">
    <name type="scientific">Pieris macdunnoughi</name>
    <dbReference type="NCBI Taxonomy" id="345717"/>
    <lineage>
        <taxon>Eukaryota</taxon>
        <taxon>Metazoa</taxon>
        <taxon>Ecdysozoa</taxon>
        <taxon>Arthropoda</taxon>
        <taxon>Hexapoda</taxon>
        <taxon>Insecta</taxon>
        <taxon>Pterygota</taxon>
        <taxon>Neoptera</taxon>
        <taxon>Endopterygota</taxon>
        <taxon>Lepidoptera</taxon>
        <taxon>Glossata</taxon>
        <taxon>Ditrysia</taxon>
        <taxon>Papilionoidea</taxon>
        <taxon>Pieridae</taxon>
        <taxon>Pierinae</taxon>
        <taxon>Pieris</taxon>
    </lineage>
</organism>
<name>A0A821UP43_9NEOP</name>
<accession>A0A821UP43</accession>
<dbReference type="InterPro" id="IPR029034">
    <property type="entry name" value="Cystine-knot_cytokine"/>
</dbReference>
<gene>
    <name evidence="5" type="ORF">PMACD_LOCUS10674</name>
</gene>
<sequence length="436" mass="49930">MLRIALLLCLITITIGLTTEKSFAQRLDKLYEKLEKLTAPNSKLEPNKLYAKLDRFNSLSPDHALSEDEELLSAMQLWGGMSEEQLRGLVREFKEMKEEKSEKIIEDYKDDWADDDDGDYANDDAEEWDPIEDEISSTTKPLLNLGVTPSAFTRLDGYRHTIVSAVDPIAATNERPRILDDSQATPEERREIRKAVITNMGTVVRAAKCLIPQPRWLTVRKLAPAADTVYMPPCVQLHRCAPDSGCCYNEAEVCAPVDGKYVAISFFLSKADGNLTASRILFFNHTRCACVSKDTLQSTARTRIDRVSSDERRESKERQNDWRATEEPRLERDEEQTSPPQMRRCTCPRLFRSQITDGACYCVCDWPDATRRRECLSLARGREHFGLRDRVCVAQGNCNAPTCEYGAYERHSGRCPLRRYKRRFHVRSRYNPEKAV</sequence>
<dbReference type="PANTHER" id="PTHR21719:SF1">
    <property type="entry name" value="FI06402P-RELATED"/>
    <property type="match status" value="1"/>
</dbReference>
<evidence type="ECO:0000256" key="3">
    <source>
        <dbReference type="SAM" id="SignalP"/>
    </source>
</evidence>
<comment type="similarity">
    <text evidence="1">Belongs to the PDGF/VEGF growth factor family.</text>
</comment>
<comment type="caution">
    <text evidence="5">The sequence shown here is derived from an EMBL/GenBank/DDBJ whole genome shotgun (WGS) entry which is preliminary data.</text>
</comment>
<keyword evidence="3" id="KW-0732">Signal</keyword>
<evidence type="ECO:0000313" key="6">
    <source>
        <dbReference type="Proteomes" id="UP000663880"/>
    </source>
</evidence>
<dbReference type="AlphaFoldDB" id="A0A821UP43"/>
<proteinExistence type="inferred from homology"/>
<dbReference type="EMBL" id="CAJOBZ010000032">
    <property type="protein sequence ID" value="CAF4893488.1"/>
    <property type="molecule type" value="Genomic_DNA"/>
</dbReference>
<dbReference type="SUPFAM" id="SSF57501">
    <property type="entry name" value="Cystine-knot cytokines"/>
    <property type="match status" value="1"/>
</dbReference>
<evidence type="ECO:0000259" key="4">
    <source>
        <dbReference type="PROSITE" id="PS50278"/>
    </source>
</evidence>
<feature type="domain" description="Platelet-derived growth factor (PDGF) family profile" evidence="4">
    <location>
        <begin position="195"/>
        <end position="295"/>
    </location>
</feature>
<evidence type="ECO:0000256" key="1">
    <source>
        <dbReference type="RuleBase" id="RU003818"/>
    </source>
</evidence>
<dbReference type="Proteomes" id="UP000663880">
    <property type="component" value="Unassembled WGS sequence"/>
</dbReference>
<evidence type="ECO:0000256" key="2">
    <source>
        <dbReference type="SAM" id="MobiDB-lite"/>
    </source>
</evidence>
<feature type="region of interest" description="Disordered" evidence="2">
    <location>
        <begin position="302"/>
        <end position="342"/>
    </location>
</feature>
<dbReference type="InterPro" id="IPR000072">
    <property type="entry name" value="PDGF/VEGF_dom"/>
</dbReference>
<dbReference type="GO" id="GO:0008083">
    <property type="term" value="F:growth factor activity"/>
    <property type="evidence" value="ECO:0007669"/>
    <property type="project" value="UniProtKB-KW"/>
</dbReference>
<dbReference type="GO" id="GO:0035099">
    <property type="term" value="P:hemocyte migration"/>
    <property type="evidence" value="ECO:0007669"/>
    <property type="project" value="TreeGrafter"/>
</dbReference>
<dbReference type="OrthoDB" id="6370328at2759"/>
<keyword evidence="1" id="KW-0339">Growth factor</keyword>
<dbReference type="PROSITE" id="PS50278">
    <property type="entry name" value="PDGF_2"/>
    <property type="match status" value="1"/>
</dbReference>
<protein>
    <recommendedName>
        <fullName evidence="4">Platelet-derived growth factor (PDGF) family profile domain-containing protein</fullName>
    </recommendedName>
</protein>
<dbReference type="PANTHER" id="PTHR21719">
    <property type="entry name" value="FI06402P-RELATED"/>
    <property type="match status" value="1"/>
</dbReference>
<dbReference type="Pfam" id="PF00341">
    <property type="entry name" value="PDGF"/>
    <property type="match status" value="1"/>
</dbReference>